<protein>
    <submittedName>
        <fullName evidence="3">Transforming acidic coiled-coil-containing protein</fullName>
    </submittedName>
</protein>
<dbReference type="Gene3D" id="1.20.5.1000">
    <property type="entry name" value="arf6 gtpase in complex with a specific effector, jip4"/>
    <property type="match status" value="1"/>
</dbReference>
<dbReference type="Proteomes" id="UP001060325">
    <property type="component" value="Chromosome"/>
</dbReference>
<organism evidence="3 4">
    <name type="scientific">Exiguobacterium aurantiacum</name>
    <dbReference type="NCBI Taxonomy" id="33987"/>
    <lineage>
        <taxon>Bacteria</taxon>
        <taxon>Bacillati</taxon>
        <taxon>Bacillota</taxon>
        <taxon>Bacilli</taxon>
        <taxon>Bacillales</taxon>
        <taxon>Bacillales Family XII. Incertae Sedis</taxon>
        <taxon>Exiguobacterium</taxon>
    </lineage>
</organism>
<sequence length="297" mass="33208">MRNKMTLTALVALIGMTAFVHPIEASSSKDQINKLKKEKAALQKQVNSLKKQKTSLYSSHNSLKSKYSKLEKNHQSLLKENKLLKGKVTKLSQGYQLLETNKQLTWNGNVVDKKYKSTPSLLVLKNTPYIPLDLAAKLNNLPLQSSSKSFGLGIPKNGVSLSKLKHEKSTFSNILYNRTIEAKGKTVVSNIIFDSFSMESSALYYLNERFTTFEADVMVTPIPYAEQLKLEGDNGTGMIFKVIDAKTNKVLAEHELNYVEDPIHIKLNVSKVNGIKFMVEGIDNQKSATLLNPILSK</sequence>
<dbReference type="RefSeq" id="WP_255177907.1">
    <property type="nucleotide sequence ID" value="NZ_CP101462.1"/>
</dbReference>
<gene>
    <name evidence="3" type="ORF">NMQ00_03240</name>
</gene>
<reference evidence="3" key="1">
    <citation type="submission" date="2022-07" db="EMBL/GenBank/DDBJ databases">
        <title>Complete genome of CX2.</title>
        <authorList>
            <person name="Cao G."/>
        </authorList>
    </citation>
    <scope>NUCLEOTIDE SEQUENCE</scope>
    <source>
        <strain evidence="3">CX2</strain>
    </source>
</reference>
<feature type="signal peptide" evidence="2">
    <location>
        <begin position="1"/>
        <end position="20"/>
    </location>
</feature>
<keyword evidence="1" id="KW-0175">Coiled coil</keyword>
<evidence type="ECO:0000313" key="3">
    <source>
        <dbReference type="EMBL" id="UTT43529.1"/>
    </source>
</evidence>
<name>A0ABY5FQG3_9BACL</name>
<accession>A0ABY5FQG3</accession>
<proteinExistence type="predicted"/>
<dbReference type="EMBL" id="CP101462">
    <property type="protein sequence ID" value="UTT43529.1"/>
    <property type="molecule type" value="Genomic_DNA"/>
</dbReference>
<evidence type="ECO:0000256" key="1">
    <source>
        <dbReference type="SAM" id="Coils"/>
    </source>
</evidence>
<keyword evidence="4" id="KW-1185">Reference proteome</keyword>
<evidence type="ECO:0000313" key="4">
    <source>
        <dbReference type="Proteomes" id="UP001060325"/>
    </source>
</evidence>
<keyword evidence="2" id="KW-0732">Signal</keyword>
<feature type="chain" id="PRO_5045267923" evidence="2">
    <location>
        <begin position="21"/>
        <end position="297"/>
    </location>
</feature>
<evidence type="ECO:0000256" key="2">
    <source>
        <dbReference type="SAM" id="SignalP"/>
    </source>
</evidence>
<feature type="coiled-coil region" evidence="1">
    <location>
        <begin position="25"/>
        <end position="87"/>
    </location>
</feature>